<reference evidence="2" key="2">
    <citation type="submission" date="2022-06" db="UniProtKB">
        <authorList>
            <consortium name="EnsemblPlants"/>
        </authorList>
    </citation>
    <scope>IDENTIFICATION</scope>
</reference>
<evidence type="ECO:0000313" key="3">
    <source>
        <dbReference type="Proteomes" id="UP000015106"/>
    </source>
</evidence>
<evidence type="ECO:0000313" key="2">
    <source>
        <dbReference type="EnsemblPlants" id="TuG1812S0002726800.01.T01.s_cds5247"/>
    </source>
</evidence>
<dbReference type="Proteomes" id="UP000015106">
    <property type="component" value="Unassembled WGS sequence"/>
</dbReference>
<keyword evidence="3" id="KW-1185">Reference proteome</keyword>
<feature type="compositionally biased region" description="Basic residues" evidence="1">
    <location>
        <begin position="72"/>
        <end position="91"/>
    </location>
</feature>
<accession>A0A8R7VDT7</accession>
<organism evidence="2 3">
    <name type="scientific">Triticum urartu</name>
    <name type="common">Red wild einkorn</name>
    <name type="synonym">Crithodium urartu</name>
    <dbReference type="NCBI Taxonomy" id="4572"/>
    <lineage>
        <taxon>Eukaryota</taxon>
        <taxon>Viridiplantae</taxon>
        <taxon>Streptophyta</taxon>
        <taxon>Embryophyta</taxon>
        <taxon>Tracheophyta</taxon>
        <taxon>Spermatophyta</taxon>
        <taxon>Magnoliopsida</taxon>
        <taxon>Liliopsida</taxon>
        <taxon>Poales</taxon>
        <taxon>Poaceae</taxon>
        <taxon>BOP clade</taxon>
        <taxon>Pooideae</taxon>
        <taxon>Triticodae</taxon>
        <taxon>Triticeae</taxon>
        <taxon>Triticinae</taxon>
        <taxon>Triticum</taxon>
    </lineage>
</organism>
<feature type="compositionally biased region" description="Basic and acidic residues" evidence="1">
    <location>
        <begin position="58"/>
        <end position="71"/>
    </location>
</feature>
<dbReference type="EnsemblPlants" id="TuG1812S0002726800.01.T01">
    <property type="protein sequence ID" value="TuG1812S0002726800.01.T01.s_cds5247"/>
    <property type="gene ID" value="TuG1812S0002726800.01"/>
</dbReference>
<gene>
    <name evidence="2" type="primary">LOC125530555</name>
</gene>
<feature type="region of interest" description="Disordered" evidence="1">
    <location>
        <begin position="1"/>
        <end position="91"/>
    </location>
</feature>
<dbReference type="AlphaFoldDB" id="A0A8R7VDT7"/>
<name>A0A8R7VDT7_TRIUA</name>
<protein>
    <submittedName>
        <fullName evidence="2">Uncharacterized protein</fullName>
    </submittedName>
</protein>
<dbReference type="Gramene" id="TuG1812S0002726800.01.T01">
    <property type="protein sequence ID" value="TuG1812S0002726800.01.T01.s_cds5247"/>
    <property type="gene ID" value="TuG1812S0002726800.01"/>
</dbReference>
<reference evidence="3" key="1">
    <citation type="journal article" date="2013" name="Nature">
        <title>Draft genome of the wheat A-genome progenitor Triticum urartu.</title>
        <authorList>
            <person name="Ling H.Q."/>
            <person name="Zhao S."/>
            <person name="Liu D."/>
            <person name="Wang J."/>
            <person name="Sun H."/>
            <person name="Zhang C."/>
            <person name="Fan H."/>
            <person name="Li D."/>
            <person name="Dong L."/>
            <person name="Tao Y."/>
            <person name="Gao C."/>
            <person name="Wu H."/>
            <person name="Li Y."/>
            <person name="Cui Y."/>
            <person name="Guo X."/>
            <person name="Zheng S."/>
            <person name="Wang B."/>
            <person name="Yu K."/>
            <person name="Liang Q."/>
            <person name="Yang W."/>
            <person name="Lou X."/>
            <person name="Chen J."/>
            <person name="Feng M."/>
            <person name="Jian J."/>
            <person name="Zhang X."/>
            <person name="Luo G."/>
            <person name="Jiang Y."/>
            <person name="Liu J."/>
            <person name="Wang Z."/>
            <person name="Sha Y."/>
            <person name="Zhang B."/>
            <person name="Wu H."/>
            <person name="Tang D."/>
            <person name="Shen Q."/>
            <person name="Xue P."/>
            <person name="Zou S."/>
            <person name="Wang X."/>
            <person name="Liu X."/>
            <person name="Wang F."/>
            <person name="Yang Y."/>
            <person name="An X."/>
            <person name="Dong Z."/>
            <person name="Zhang K."/>
            <person name="Zhang X."/>
            <person name="Luo M.C."/>
            <person name="Dvorak J."/>
            <person name="Tong Y."/>
            <person name="Wang J."/>
            <person name="Yang H."/>
            <person name="Li Z."/>
            <person name="Wang D."/>
            <person name="Zhang A."/>
            <person name="Wang J."/>
        </authorList>
    </citation>
    <scope>NUCLEOTIDE SEQUENCE</scope>
    <source>
        <strain evidence="3">cv. G1812</strain>
    </source>
</reference>
<proteinExistence type="predicted"/>
<feature type="compositionally biased region" description="Basic residues" evidence="1">
    <location>
        <begin position="39"/>
        <end position="49"/>
    </location>
</feature>
<sequence length="111" mass="12707">EGQEELGDVQDLHLQGAQAGAPRHRHLLQGHVHHELLHQRHLREARRRVGQAGALQQEAHHHLPGDPDRRAPRPPRRARQARRLRGHQGRHQVHLLLDCCRPSESVSYGLV</sequence>
<evidence type="ECO:0000256" key="1">
    <source>
        <dbReference type="SAM" id="MobiDB-lite"/>
    </source>
</evidence>